<sequence>MSTRGNQRDTAKVDRKRITDRRAQRNHRERVKTYISQLETTVEELTKASQEGSEHSLLQKLQEKQLEIEQLKRAIRQANGVLRTALDAASSPISPSITEIMPKDSPVTQNSWPLVAIEDQTTQRIDNRKIQMEPTFAAGDISPNSSRGRQVHNNNKLKDIPSPYANLACGNGQVNYFQVVDESLVHVLSGGPLKTSAEDDDDLAIRAILHGWDTIKEDKPLDRGWNFLSALDQGLFRRTGPVERLAILRLMRSMLMSKNGSPEHSTSQIPSFMFPTTMQTLVTHACIIDFFVWPNLRDHLIASETSHTPEAAAAHYAAEIQLSWPYQVRDAYRYHEEEGKFQFSIEFNNVYYDLESWQFRSNPALKMLVANGPMPSLEGRLQASTSILIGSLDPNGFIEAGAVAGY</sequence>
<feature type="coiled-coil region" evidence="1">
    <location>
        <begin position="54"/>
        <end position="88"/>
    </location>
</feature>
<feature type="region of interest" description="Disordered" evidence="2">
    <location>
        <begin position="1"/>
        <end position="28"/>
    </location>
</feature>
<reference evidence="3 4" key="1">
    <citation type="submission" date="2019-04" db="EMBL/GenBank/DDBJ databases">
        <authorList>
            <consortium name="DOE Joint Genome Institute"/>
            <person name="Mondo S."/>
            <person name="Kjaerbolling I."/>
            <person name="Vesth T."/>
            <person name="Frisvad J.C."/>
            <person name="Nybo J.L."/>
            <person name="Theobald S."/>
            <person name="Kildgaard S."/>
            <person name="Isbrandt T."/>
            <person name="Kuo A."/>
            <person name="Sato A."/>
            <person name="Lyhne E.K."/>
            <person name="Kogle M.E."/>
            <person name="Wiebenga A."/>
            <person name="Kun R.S."/>
            <person name="Lubbers R.J."/>
            <person name="Makela M.R."/>
            <person name="Barry K."/>
            <person name="Chovatia M."/>
            <person name="Clum A."/>
            <person name="Daum C."/>
            <person name="Haridas S."/>
            <person name="He G."/>
            <person name="LaButti K."/>
            <person name="Lipzen A."/>
            <person name="Riley R."/>
            <person name="Salamov A."/>
            <person name="Simmons B.A."/>
            <person name="Magnuson J.K."/>
            <person name="Henrissat B."/>
            <person name="Mortensen U.H."/>
            <person name="Larsen T.O."/>
            <person name="Devries R.P."/>
            <person name="Grigoriev I.V."/>
            <person name="Machida M."/>
            <person name="Baker S.E."/>
            <person name="Andersen M.R."/>
            <person name="Cantor M.N."/>
            <person name="Hua S.X."/>
        </authorList>
    </citation>
    <scope>NUCLEOTIDE SEQUENCE [LARGE SCALE GENOMIC DNA]</scope>
    <source>
        <strain evidence="3 4">CBS 117616</strain>
    </source>
</reference>
<dbReference type="PANTHER" id="PTHR37012:SF7">
    <property type="entry name" value="B-ZIP TRANSCRIPTION FACTOR (EUROFUNG)-RELATED"/>
    <property type="match status" value="1"/>
</dbReference>
<protein>
    <recommendedName>
        <fullName evidence="5">BZIP domain-containing protein</fullName>
    </recommendedName>
</protein>
<dbReference type="EMBL" id="ML735689">
    <property type="protein sequence ID" value="KAE8423380.1"/>
    <property type="molecule type" value="Genomic_DNA"/>
</dbReference>
<evidence type="ECO:0000313" key="3">
    <source>
        <dbReference type="EMBL" id="KAE8423380.1"/>
    </source>
</evidence>
<evidence type="ECO:0000256" key="1">
    <source>
        <dbReference type="SAM" id="Coils"/>
    </source>
</evidence>
<name>A0ABQ6X264_9EURO</name>
<keyword evidence="1" id="KW-0175">Coiled coil</keyword>
<keyword evidence="4" id="KW-1185">Reference proteome</keyword>
<organism evidence="3 4">
    <name type="scientific">Aspergillus pseudocaelatus</name>
    <dbReference type="NCBI Taxonomy" id="1825620"/>
    <lineage>
        <taxon>Eukaryota</taxon>
        <taxon>Fungi</taxon>
        <taxon>Dikarya</taxon>
        <taxon>Ascomycota</taxon>
        <taxon>Pezizomycotina</taxon>
        <taxon>Eurotiomycetes</taxon>
        <taxon>Eurotiomycetidae</taxon>
        <taxon>Eurotiales</taxon>
        <taxon>Aspergillaceae</taxon>
        <taxon>Aspergillus</taxon>
        <taxon>Aspergillus subgen. Circumdati</taxon>
    </lineage>
</organism>
<evidence type="ECO:0000256" key="2">
    <source>
        <dbReference type="SAM" id="MobiDB-lite"/>
    </source>
</evidence>
<evidence type="ECO:0000313" key="4">
    <source>
        <dbReference type="Proteomes" id="UP000325395"/>
    </source>
</evidence>
<evidence type="ECO:0008006" key="5">
    <source>
        <dbReference type="Google" id="ProtNLM"/>
    </source>
</evidence>
<dbReference type="Gene3D" id="1.20.5.170">
    <property type="match status" value="1"/>
</dbReference>
<dbReference type="Pfam" id="PF11905">
    <property type="entry name" value="DUF3425"/>
    <property type="match status" value="1"/>
</dbReference>
<dbReference type="PANTHER" id="PTHR37012">
    <property type="entry name" value="B-ZIP TRANSCRIPTION FACTOR (EUROFUNG)-RELATED"/>
    <property type="match status" value="1"/>
</dbReference>
<proteinExistence type="predicted"/>
<accession>A0ABQ6X264</accession>
<dbReference type="SUPFAM" id="SSF57959">
    <property type="entry name" value="Leucine zipper domain"/>
    <property type="match status" value="1"/>
</dbReference>
<dbReference type="InterPro" id="IPR046347">
    <property type="entry name" value="bZIP_sf"/>
</dbReference>
<feature type="compositionally biased region" description="Basic and acidic residues" evidence="2">
    <location>
        <begin position="1"/>
        <end position="23"/>
    </location>
</feature>
<gene>
    <name evidence="3" type="ORF">BDV36DRAFT_290516</name>
</gene>
<dbReference type="CDD" id="cd14688">
    <property type="entry name" value="bZIP_YAP"/>
    <property type="match status" value="1"/>
</dbReference>
<dbReference type="InterPro" id="IPR021833">
    <property type="entry name" value="DUF3425"/>
</dbReference>
<dbReference type="Proteomes" id="UP000325395">
    <property type="component" value="Unassembled WGS sequence"/>
</dbReference>